<sequence length="54" mass="6301">MYSSRSSRNKDPSDATIRAISMASRAARSREFEELWEYKTTFNLEELFGLRPPT</sequence>
<evidence type="ECO:0000313" key="2">
    <source>
        <dbReference type="Proteomes" id="UP000078541"/>
    </source>
</evidence>
<evidence type="ECO:0000313" key="1">
    <source>
        <dbReference type="EMBL" id="KYN38493.1"/>
    </source>
</evidence>
<protein>
    <submittedName>
        <fullName evidence="1">Uncharacterized protein</fullName>
    </submittedName>
</protein>
<gene>
    <name evidence="1" type="ORF">ALC56_07139</name>
</gene>
<accession>A0A151JWI8</accession>
<name>A0A151JWI8_9HYME</name>
<proteinExistence type="predicted"/>
<organism evidence="1 2">
    <name type="scientific">Trachymyrmex septentrionalis</name>
    <dbReference type="NCBI Taxonomy" id="34720"/>
    <lineage>
        <taxon>Eukaryota</taxon>
        <taxon>Metazoa</taxon>
        <taxon>Ecdysozoa</taxon>
        <taxon>Arthropoda</taxon>
        <taxon>Hexapoda</taxon>
        <taxon>Insecta</taxon>
        <taxon>Pterygota</taxon>
        <taxon>Neoptera</taxon>
        <taxon>Endopterygota</taxon>
        <taxon>Hymenoptera</taxon>
        <taxon>Apocrita</taxon>
        <taxon>Aculeata</taxon>
        <taxon>Formicoidea</taxon>
        <taxon>Formicidae</taxon>
        <taxon>Myrmicinae</taxon>
        <taxon>Trachymyrmex</taxon>
    </lineage>
</organism>
<dbReference type="AlphaFoldDB" id="A0A151JWI8"/>
<dbReference type="Proteomes" id="UP000078541">
    <property type="component" value="Unassembled WGS sequence"/>
</dbReference>
<reference evidence="1 2" key="1">
    <citation type="submission" date="2016-03" db="EMBL/GenBank/DDBJ databases">
        <title>Trachymyrmex septentrionalis WGS genome.</title>
        <authorList>
            <person name="Nygaard S."/>
            <person name="Hu H."/>
            <person name="Boomsma J."/>
            <person name="Zhang G."/>
        </authorList>
    </citation>
    <scope>NUCLEOTIDE SEQUENCE [LARGE SCALE GENOMIC DNA]</scope>
    <source>
        <strain evidence="1">Tsep2-gDNA-1</strain>
        <tissue evidence="1">Whole body</tissue>
    </source>
</reference>
<keyword evidence="2" id="KW-1185">Reference proteome</keyword>
<dbReference type="EMBL" id="KQ981664">
    <property type="protein sequence ID" value="KYN38493.1"/>
    <property type="molecule type" value="Genomic_DNA"/>
</dbReference>